<evidence type="ECO:0000256" key="5">
    <source>
        <dbReference type="ARBA" id="ARBA00022695"/>
    </source>
</evidence>
<sequence>MSFYLNAWHLQQACRAINSGGVIAYPTEAVWGLGCHPADERAIERVLALKQRPWQKGLVVVAASLSQLENWLLPLSGVDEAQVRASWPGPVSWVLPCRDEVSPLLRGTHSSLAVRISDHPLVSALCQQVGPLVSTSANPAGADPARTALKVRQYFADELDYLLPGVLGGRCQPSEIRTLDGARLR</sequence>
<feature type="domain" description="YrdC-like" evidence="10">
    <location>
        <begin position="7"/>
        <end position="185"/>
    </location>
</feature>
<evidence type="ECO:0000313" key="11">
    <source>
        <dbReference type="EMBL" id="MFK4753589.1"/>
    </source>
</evidence>
<accession>A0ABW8NKT3</accession>
<protein>
    <recommendedName>
        <fullName evidence="9">Threonylcarbamoyl-AMP synthase</fullName>
        <shortName evidence="9">TC-AMP synthase</shortName>
        <ecNumber evidence="9">2.7.7.87</ecNumber>
    </recommendedName>
    <alternativeName>
        <fullName evidence="9">L-threonylcarbamoyladenylate synthase</fullName>
    </alternativeName>
    <alternativeName>
        <fullName evidence="9">t(6)A37 threonylcarbamoyladenosine biosynthesis protein TsaC</fullName>
    </alternativeName>
    <alternativeName>
        <fullName evidence="9">tRNA threonylcarbamoyladenosine biosynthesis protein TsaC</fullName>
    </alternativeName>
</protein>
<dbReference type="InterPro" id="IPR017945">
    <property type="entry name" value="DHBP_synth_RibB-like_a/b_dom"/>
</dbReference>
<dbReference type="RefSeq" id="WP_416206611.1">
    <property type="nucleotide sequence ID" value="NZ_JBBKTX010000018.1"/>
</dbReference>
<keyword evidence="3 9" id="KW-0808">Transferase</keyword>
<keyword evidence="4 9" id="KW-0819">tRNA processing</keyword>
<organism evidence="11 12">
    <name type="scientific">Oceanobacter antarcticus</name>
    <dbReference type="NCBI Taxonomy" id="3133425"/>
    <lineage>
        <taxon>Bacteria</taxon>
        <taxon>Pseudomonadati</taxon>
        <taxon>Pseudomonadota</taxon>
        <taxon>Gammaproteobacteria</taxon>
        <taxon>Oceanospirillales</taxon>
        <taxon>Oceanospirillaceae</taxon>
        <taxon>Oceanobacter</taxon>
    </lineage>
</organism>
<reference evidence="11 12" key="1">
    <citation type="submission" date="2024-03" db="EMBL/GenBank/DDBJ databases">
        <title>High-quality draft genome sequence of Oceanobacter sp. wDCs-4.</title>
        <authorList>
            <person name="Dong C."/>
        </authorList>
    </citation>
    <scope>NUCLEOTIDE SEQUENCE [LARGE SCALE GENOMIC DNA]</scope>
    <source>
        <strain evidence="12">wDCs-4</strain>
    </source>
</reference>
<dbReference type="InterPro" id="IPR006070">
    <property type="entry name" value="Sua5-like_dom"/>
</dbReference>
<dbReference type="EMBL" id="JBBKTX010000018">
    <property type="protein sequence ID" value="MFK4753589.1"/>
    <property type="molecule type" value="Genomic_DNA"/>
</dbReference>
<keyword evidence="5 9" id="KW-0548">Nucleotidyltransferase</keyword>
<evidence type="ECO:0000256" key="1">
    <source>
        <dbReference type="ARBA" id="ARBA00004496"/>
    </source>
</evidence>
<evidence type="ECO:0000256" key="9">
    <source>
        <dbReference type="HAMAP-Rule" id="MF_01852"/>
    </source>
</evidence>
<evidence type="ECO:0000256" key="3">
    <source>
        <dbReference type="ARBA" id="ARBA00022679"/>
    </source>
</evidence>
<dbReference type="Gene3D" id="3.90.870.10">
    <property type="entry name" value="DHBP synthase"/>
    <property type="match status" value="1"/>
</dbReference>
<keyword evidence="6 9" id="KW-0547">Nucleotide-binding</keyword>
<evidence type="ECO:0000256" key="7">
    <source>
        <dbReference type="ARBA" id="ARBA00022840"/>
    </source>
</evidence>
<dbReference type="PROSITE" id="PS51163">
    <property type="entry name" value="YRDC"/>
    <property type="match status" value="1"/>
</dbReference>
<keyword evidence="12" id="KW-1185">Reference proteome</keyword>
<dbReference type="PANTHER" id="PTHR17490">
    <property type="entry name" value="SUA5"/>
    <property type="match status" value="1"/>
</dbReference>
<evidence type="ECO:0000256" key="2">
    <source>
        <dbReference type="ARBA" id="ARBA00022490"/>
    </source>
</evidence>
<dbReference type="PANTHER" id="PTHR17490:SF18">
    <property type="entry name" value="THREONYLCARBAMOYL-AMP SYNTHASE"/>
    <property type="match status" value="1"/>
</dbReference>
<keyword evidence="2 9" id="KW-0963">Cytoplasm</keyword>
<evidence type="ECO:0000256" key="6">
    <source>
        <dbReference type="ARBA" id="ARBA00022741"/>
    </source>
</evidence>
<evidence type="ECO:0000256" key="8">
    <source>
        <dbReference type="ARBA" id="ARBA00048366"/>
    </source>
</evidence>
<dbReference type="EC" id="2.7.7.87" evidence="9"/>
<gene>
    <name evidence="9" type="primary">tsaC</name>
    <name evidence="11" type="ORF">WG929_14325</name>
</gene>
<dbReference type="Proteomes" id="UP001620597">
    <property type="component" value="Unassembled WGS sequence"/>
</dbReference>
<evidence type="ECO:0000256" key="4">
    <source>
        <dbReference type="ARBA" id="ARBA00022694"/>
    </source>
</evidence>
<dbReference type="Pfam" id="PF01300">
    <property type="entry name" value="Sua5_yciO_yrdC"/>
    <property type="match status" value="1"/>
</dbReference>
<keyword evidence="7 9" id="KW-0067">ATP-binding</keyword>
<name>A0ABW8NKT3_9GAMM</name>
<dbReference type="HAMAP" id="MF_01852">
    <property type="entry name" value="TsaC"/>
    <property type="match status" value="1"/>
</dbReference>
<comment type="function">
    <text evidence="9">Required for the formation of a threonylcarbamoyl group on adenosine at position 37 (t(6)A37) in tRNAs that read codons beginning with adenine. Catalyzes the conversion of L-threonine, HCO(3)(-)/CO(2) and ATP to give threonylcarbamoyl-AMP (TC-AMP) as the acyladenylate intermediate, with the release of diphosphate.</text>
</comment>
<dbReference type="InterPro" id="IPR023535">
    <property type="entry name" value="TC-AMP_synthase"/>
</dbReference>
<comment type="catalytic activity">
    <reaction evidence="8 9">
        <text>L-threonine + hydrogencarbonate + ATP = L-threonylcarbamoyladenylate + diphosphate + H2O</text>
        <dbReference type="Rhea" id="RHEA:36407"/>
        <dbReference type="ChEBI" id="CHEBI:15377"/>
        <dbReference type="ChEBI" id="CHEBI:17544"/>
        <dbReference type="ChEBI" id="CHEBI:30616"/>
        <dbReference type="ChEBI" id="CHEBI:33019"/>
        <dbReference type="ChEBI" id="CHEBI:57926"/>
        <dbReference type="ChEBI" id="CHEBI:73682"/>
        <dbReference type="EC" id="2.7.7.87"/>
    </reaction>
</comment>
<comment type="similarity">
    <text evidence="9">Belongs to the SUA5 family. TsaC subfamily.</text>
</comment>
<evidence type="ECO:0000313" key="12">
    <source>
        <dbReference type="Proteomes" id="UP001620597"/>
    </source>
</evidence>
<comment type="caution">
    <text evidence="11">The sequence shown here is derived from an EMBL/GenBank/DDBJ whole genome shotgun (WGS) entry which is preliminary data.</text>
</comment>
<proteinExistence type="inferred from homology"/>
<comment type="subcellular location">
    <subcellularLocation>
        <location evidence="1 9">Cytoplasm</location>
    </subcellularLocation>
</comment>
<evidence type="ECO:0000259" key="10">
    <source>
        <dbReference type="PROSITE" id="PS51163"/>
    </source>
</evidence>
<dbReference type="InterPro" id="IPR050156">
    <property type="entry name" value="TC-AMP_synthase_SUA5"/>
</dbReference>
<dbReference type="SUPFAM" id="SSF55821">
    <property type="entry name" value="YrdC/RibB"/>
    <property type="match status" value="1"/>
</dbReference>